<keyword evidence="4" id="KW-1185">Reference proteome</keyword>
<dbReference type="AlphaFoldDB" id="D6TJT3"/>
<proteinExistence type="predicted"/>
<dbReference type="EMBL" id="ADVG01000001">
    <property type="protein sequence ID" value="EFH89690.1"/>
    <property type="molecule type" value="Genomic_DNA"/>
</dbReference>
<dbReference type="Proteomes" id="UP000004508">
    <property type="component" value="Unassembled WGS sequence"/>
</dbReference>
<keyword evidence="1" id="KW-0175">Coiled coil</keyword>
<protein>
    <submittedName>
        <fullName evidence="3">Uncharacterized protein</fullName>
    </submittedName>
</protein>
<feature type="compositionally biased region" description="Low complexity" evidence="2">
    <location>
        <begin position="164"/>
        <end position="176"/>
    </location>
</feature>
<evidence type="ECO:0000256" key="1">
    <source>
        <dbReference type="SAM" id="Coils"/>
    </source>
</evidence>
<comment type="caution">
    <text evidence="3">The sequence shown here is derived from an EMBL/GenBank/DDBJ whole genome shotgun (WGS) entry which is preliminary data.</text>
</comment>
<gene>
    <name evidence="3" type="ORF">Krac_11255</name>
</gene>
<sequence length="276" mass="30998">MTGIVNQDHPLRASKCLRKHAACFSFPLVLYCHCGEKRLHHTINTSIFSLRGTRFMGQYRQWLYYREANQQLQAQLKQQEQILQQLEEQAHALEQALAEHHEPIYTNPLVKALLSEHQREQALAVIEQQGETAPHAPRTEEAHAVTASEQASARSEARNEEAPAARQPLQRAPDAPSVAIWDGPISPVPPATPEKTATPSQRPDASKASAIFGTPVEEASQNQPELNSTASAEESDELLVDQQADRVNQSIQRWAKRWHRDTSSKPGQERRLEGHE</sequence>
<dbReference type="InParanoid" id="D6TJT3"/>
<feature type="compositionally biased region" description="Polar residues" evidence="2">
    <location>
        <begin position="219"/>
        <end position="232"/>
    </location>
</feature>
<organism evidence="3 4">
    <name type="scientific">Ktedonobacter racemifer DSM 44963</name>
    <dbReference type="NCBI Taxonomy" id="485913"/>
    <lineage>
        <taxon>Bacteria</taxon>
        <taxon>Bacillati</taxon>
        <taxon>Chloroflexota</taxon>
        <taxon>Ktedonobacteria</taxon>
        <taxon>Ktedonobacterales</taxon>
        <taxon>Ktedonobacteraceae</taxon>
        <taxon>Ktedonobacter</taxon>
    </lineage>
</organism>
<evidence type="ECO:0000313" key="3">
    <source>
        <dbReference type="EMBL" id="EFH89690.1"/>
    </source>
</evidence>
<accession>D6TJT3</accession>
<name>D6TJT3_KTERA</name>
<feature type="region of interest" description="Disordered" evidence="2">
    <location>
        <begin position="128"/>
        <end position="276"/>
    </location>
</feature>
<evidence type="ECO:0000256" key="2">
    <source>
        <dbReference type="SAM" id="MobiDB-lite"/>
    </source>
</evidence>
<dbReference type="STRING" id="485913.Krac_11255"/>
<feature type="compositionally biased region" description="Basic and acidic residues" evidence="2">
    <location>
        <begin position="260"/>
        <end position="276"/>
    </location>
</feature>
<evidence type="ECO:0000313" key="4">
    <source>
        <dbReference type="Proteomes" id="UP000004508"/>
    </source>
</evidence>
<reference evidence="3 4" key="1">
    <citation type="journal article" date="2011" name="Stand. Genomic Sci.">
        <title>Non-contiguous finished genome sequence and contextual data of the filamentous soil bacterium Ktedonobacter racemifer type strain (SOSP1-21).</title>
        <authorList>
            <person name="Chang Y.J."/>
            <person name="Land M."/>
            <person name="Hauser L."/>
            <person name="Chertkov O."/>
            <person name="Del Rio T.G."/>
            <person name="Nolan M."/>
            <person name="Copeland A."/>
            <person name="Tice H."/>
            <person name="Cheng J.F."/>
            <person name="Lucas S."/>
            <person name="Han C."/>
            <person name="Goodwin L."/>
            <person name="Pitluck S."/>
            <person name="Ivanova N."/>
            <person name="Ovchinikova G."/>
            <person name="Pati A."/>
            <person name="Chen A."/>
            <person name="Palaniappan K."/>
            <person name="Mavromatis K."/>
            <person name="Liolios K."/>
            <person name="Brettin T."/>
            <person name="Fiebig A."/>
            <person name="Rohde M."/>
            <person name="Abt B."/>
            <person name="Goker M."/>
            <person name="Detter J.C."/>
            <person name="Woyke T."/>
            <person name="Bristow J."/>
            <person name="Eisen J.A."/>
            <person name="Markowitz V."/>
            <person name="Hugenholtz P."/>
            <person name="Kyrpides N.C."/>
            <person name="Klenk H.P."/>
            <person name="Lapidus A."/>
        </authorList>
    </citation>
    <scope>NUCLEOTIDE SEQUENCE [LARGE SCALE GENOMIC DNA]</scope>
    <source>
        <strain evidence="4">DSM 44963</strain>
    </source>
</reference>
<feature type="coiled-coil region" evidence="1">
    <location>
        <begin position="65"/>
        <end position="103"/>
    </location>
</feature>